<evidence type="ECO:0000313" key="2">
    <source>
        <dbReference type="EMBL" id="AIY63809.1"/>
    </source>
</evidence>
<evidence type="ECO:0000313" key="3">
    <source>
        <dbReference type="Proteomes" id="UP000030341"/>
    </source>
</evidence>
<proteinExistence type="predicted"/>
<reference evidence="2 3" key="1">
    <citation type="submission" date="2014-11" db="EMBL/GenBank/DDBJ databases">
        <title>Complete Genome Sequence of Pseudoalteromonas sp. Strain OCN003 Isolated from Kaneohe Bay, Oahu, Hawaii.</title>
        <authorList>
            <person name="Beurmann S."/>
            <person name="Videau P."/>
            <person name="Ushijima B."/>
            <person name="Smith A.M."/>
            <person name="Aeby G.S."/>
            <person name="Callahan S.M."/>
            <person name="Belcaid M."/>
        </authorList>
    </citation>
    <scope>NUCLEOTIDE SEQUENCE [LARGE SCALE GENOMIC DNA]</scope>
    <source>
        <strain evidence="2 3">OCN003</strain>
    </source>
</reference>
<evidence type="ECO:0000256" key="1">
    <source>
        <dbReference type="SAM" id="Phobius"/>
    </source>
</evidence>
<dbReference type="HOGENOM" id="CLU_126010_0_0_6"/>
<dbReference type="PROSITE" id="PS00409">
    <property type="entry name" value="PROKAR_NTER_METHYL"/>
    <property type="match status" value="1"/>
</dbReference>
<dbReference type="OrthoDB" id="5587015at2"/>
<gene>
    <name evidence="2" type="ORF">OM33_00485</name>
</gene>
<feature type="transmembrane region" description="Helical" evidence="1">
    <location>
        <begin position="12"/>
        <end position="35"/>
    </location>
</feature>
<evidence type="ECO:0008006" key="4">
    <source>
        <dbReference type="Google" id="ProtNLM"/>
    </source>
</evidence>
<dbReference type="Pfam" id="PF07963">
    <property type="entry name" value="N_methyl"/>
    <property type="match status" value="1"/>
</dbReference>
<protein>
    <recommendedName>
        <fullName evidence="4">Prepilin-type N-terminal cleavage/methylation domain-containing protein</fullName>
    </recommendedName>
</protein>
<keyword evidence="1" id="KW-0812">Transmembrane</keyword>
<dbReference type="KEGG" id="pseo:OM33_00485"/>
<dbReference type="NCBIfam" id="TIGR02532">
    <property type="entry name" value="IV_pilin_GFxxxE"/>
    <property type="match status" value="1"/>
</dbReference>
<dbReference type="RefSeq" id="WP_038637351.1">
    <property type="nucleotide sequence ID" value="NZ_CP009888.1"/>
</dbReference>
<dbReference type="InterPro" id="IPR012902">
    <property type="entry name" value="N_methyl_site"/>
</dbReference>
<organism evidence="2 3">
    <name type="scientific">Pseudoalteromonas piratica</name>
    <dbReference type="NCBI Taxonomy" id="1348114"/>
    <lineage>
        <taxon>Bacteria</taxon>
        <taxon>Pseudomonadati</taxon>
        <taxon>Pseudomonadota</taxon>
        <taxon>Gammaproteobacteria</taxon>
        <taxon>Alteromonadales</taxon>
        <taxon>Pseudoalteromonadaceae</taxon>
        <taxon>Pseudoalteromonas</taxon>
    </lineage>
</organism>
<dbReference type="InterPro" id="IPR045584">
    <property type="entry name" value="Pilin-like"/>
</dbReference>
<keyword evidence="3" id="KW-1185">Reference proteome</keyword>
<keyword evidence="1" id="KW-0472">Membrane</keyword>
<dbReference type="eggNOG" id="COG4966">
    <property type="taxonomic scope" value="Bacteria"/>
</dbReference>
<dbReference type="SUPFAM" id="SSF54523">
    <property type="entry name" value="Pili subunits"/>
    <property type="match status" value="1"/>
</dbReference>
<keyword evidence="1" id="KW-1133">Transmembrane helix</keyword>
<dbReference type="AlphaFoldDB" id="A0A0A7EB72"/>
<dbReference type="EMBL" id="CP009888">
    <property type="protein sequence ID" value="AIY63809.1"/>
    <property type="molecule type" value="Genomic_DNA"/>
</dbReference>
<accession>A0A0A7EB72</accession>
<dbReference type="Proteomes" id="UP000030341">
    <property type="component" value="Chromosome 1"/>
</dbReference>
<dbReference type="STRING" id="1348114.OM33_00485"/>
<name>A0A0A7EB72_9GAMM</name>
<sequence length="172" mass="18723">MKKFIHKGFTLVELMVALAVSSFLMAGITFVYIALSESVDTSKELENAQEVLRYSSEVFTRSLKQTKSLPTIPNATSLVVQQETEGATACNSTKPAVPFSETFTLVDSQLRCQVNAEAEQVLLTGLEGISYRLNGDLVEITLTPESLNVDMLANGFQIDVALSGKILEEALN</sequence>